<name>A0A087U289_STEMI</name>
<protein>
    <submittedName>
        <fullName evidence="1">Uncharacterized protein</fullName>
    </submittedName>
</protein>
<sequence length="56" mass="6187">MQLGSSNDAEKAKVLQAISKCKLTLQNSNCLMDIKFVHGELPCLIKCTPVSKLHMQ</sequence>
<dbReference type="AlphaFoldDB" id="A0A087U289"/>
<keyword evidence="2" id="KW-1185">Reference proteome</keyword>
<feature type="non-terminal residue" evidence="1">
    <location>
        <position position="56"/>
    </location>
</feature>
<evidence type="ECO:0000313" key="2">
    <source>
        <dbReference type="Proteomes" id="UP000054359"/>
    </source>
</evidence>
<proteinExistence type="predicted"/>
<dbReference type="EMBL" id="KK117812">
    <property type="protein sequence ID" value="KFM71478.1"/>
    <property type="molecule type" value="Genomic_DNA"/>
</dbReference>
<reference evidence="1 2" key="1">
    <citation type="submission" date="2013-11" db="EMBL/GenBank/DDBJ databases">
        <title>Genome sequencing of Stegodyphus mimosarum.</title>
        <authorList>
            <person name="Bechsgaard J."/>
        </authorList>
    </citation>
    <scope>NUCLEOTIDE SEQUENCE [LARGE SCALE GENOMIC DNA]</scope>
</reference>
<organism evidence="1 2">
    <name type="scientific">Stegodyphus mimosarum</name>
    <name type="common">African social velvet spider</name>
    <dbReference type="NCBI Taxonomy" id="407821"/>
    <lineage>
        <taxon>Eukaryota</taxon>
        <taxon>Metazoa</taxon>
        <taxon>Ecdysozoa</taxon>
        <taxon>Arthropoda</taxon>
        <taxon>Chelicerata</taxon>
        <taxon>Arachnida</taxon>
        <taxon>Araneae</taxon>
        <taxon>Araneomorphae</taxon>
        <taxon>Entelegynae</taxon>
        <taxon>Eresoidea</taxon>
        <taxon>Eresidae</taxon>
        <taxon>Stegodyphus</taxon>
    </lineage>
</organism>
<accession>A0A087U289</accession>
<evidence type="ECO:0000313" key="1">
    <source>
        <dbReference type="EMBL" id="KFM71478.1"/>
    </source>
</evidence>
<gene>
    <name evidence="1" type="ORF">X975_20948</name>
</gene>
<dbReference type="Proteomes" id="UP000054359">
    <property type="component" value="Unassembled WGS sequence"/>
</dbReference>